<protein>
    <submittedName>
        <fullName evidence="1">Uncharacterized protein</fullName>
    </submittedName>
</protein>
<gene>
    <name evidence="1" type="ORF">SNEC2469_LOCUS10528</name>
</gene>
<evidence type="ECO:0000313" key="2">
    <source>
        <dbReference type="Proteomes" id="UP000601435"/>
    </source>
</evidence>
<dbReference type="AlphaFoldDB" id="A0A812QHM3"/>
<feature type="non-terminal residue" evidence="1">
    <location>
        <position position="1"/>
    </location>
</feature>
<proteinExistence type="predicted"/>
<organism evidence="1 2">
    <name type="scientific">Symbiodinium necroappetens</name>
    <dbReference type="NCBI Taxonomy" id="1628268"/>
    <lineage>
        <taxon>Eukaryota</taxon>
        <taxon>Sar</taxon>
        <taxon>Alveolata</taxon>
        <taxon>Dinophyceae</taxon>
        <taxon>Suessiales</taxon>
        <taxon>Symbiodiniaceae</taxon>
        <taxon>Symbiodinium</taxon>
    </lineage>
</organism>
<comment type="caution">
    <text evidence="1">The sequence shown here is derived from an EMBL/GenBank/DDBJ whole genome shotgun (WGS) entry which is preliminary data.</text>
</comment>
<evidence type="ECO:0000313" key="1">
    <source>
        <dbReference type="EMBL" id="CAE7387741.1"/>
    </source>
</evidence>
<dbReference type="EMBL" id="CAJNJA010016767">
    <property type="protein sequence ID" value="CAE7387741.1"/>
    <property type="molecule type" value="Genomic_DNA"/>
</dbReference>
<dbReference type="OrthoDB" id="10333623at2759"/>
<accession>A0A812QHM3</accession>
<feature type="non-terminal residue" evidence="1">
    <location>
        <position position="97"/>
    </location>
</feature>
<keyword evidence="2" id="KW-1185">Reference proteome</keyword>
<reference evidence="1" key="1">
    <citation type="submission" date="2021-02" db="EMBL/GenBank/DDBJ databases">
        <authorList>
            <person name="Dougan E. K."/>
            <person name="Rhodes N."/>
            <person name="Thang M."/>
            <person name="Chan C."/>
        </authorList>
    </citation>
    <scope>NUCLEOTIDE SEQUENCE</scope>
</reference>
<name>A0A812QHM3_9DINO</name>
<dbReference type="Proteomes" id="UP000601435">
    <property type="component" value="Unassembled WGS sequence"/>
</dbReference>
<sequence length="97" mass="10762">ATFTIHIATFLIGHDVWTCVRLVQPIAPLAAGALGSFAGAWHRHLHGYVEEGLVFHLLFRSLGTWILVYMQASGSEIGYTAWVAFIVVHTVSHWMMA</sequence>